<evidence type="ECO:0000256" key="1">
    <source>
        <dbReference type="ARBA" id="ARBA00001966"/>
    </source>
</evidence>
<dbReference type="PANTHER" id="PTHR42944:SF1">
    <property type="entry name" value="ADENINE DNA GLYCOSYLASE"/>
    <property type="match status" value="1"/>
</dbReference>
<dbReference type="Gene3D" id="1.10.1670.10">
    <property type="entry name" value="Helix-hairpin-Helix base-excision DNA repair enzymes (C-terminal)"/>
    <property type="match status" value="1"/>
</dbReference>
<dbReference type="InterPro" id="IPR004035">
    <property type="entry name" value="Endouclease-III_FeS-bd_BS"/>
</dbReference>
<reference evidence="11" key="1">
    <citation type="submission" date="2018-06" db="EMBL/GenBank/DDBJ databases">
        <authorList>
            <person name="Zhirakovskaya E."/>
        </authorList>
    </citation>
    <scope>NUCLEOTIDE SEQUENCE</scope>
</reference>
<dbReference type="AlphaFoldDB" id="A0A3B0T331"/>
<keyword evidence="4" id="KW-0227">DNA damage</keyword>
<evidence type="ECO:0000313" key="11">
    <source>
        <dbReference type="EMBL" id="VAW08852.1"/>
    </source>
</evidence>
<dbReference type="GO" id="GO:0032357">
    <property type="term" value="F:oxidized purine DNA binding"/>
    <property type="evidence" value="ECO:0007669"/>
    <property type="project" value="TreeGrafter"/>
</dbReference>
<keyword evidence="7" id="KW-0411">Iron-sulfur</keyword>
<keyword evidence="9 11" id="KW-0326">Glycosidase</keyword>
<evidence type="ECO:0000256" key="3">
    <source>
        <dbReference type="ARBA" id="ARBA00022723"/>
    </source>
</evidence>
<dbReference type="InterPro" id="IPR023170">
    <property type="entry name" value="HhH_base_excis_C"/>
</dbReference>
<dbReference type="PROSITE" id="PS00764">
    <property type="entry name" value="ENDONUCLEASE_III_1"/>
    <property type="match status" value="1"/>
</dbReference>
<dbReference type="EMBL" id="UOEI01000645">
    <property type="protein sequence ID" value="VAW08852.1"/>
    <property type="molecule type" value="Genomic_DNA"/>
</dbReference>
<evidence type="ECO:0000256" key="5">
    <source>
        <dbReference type="ARBA" id="ARBA00022801"/>
    </source>
</evidence>
<evidence type="ECO:0000256" key="7">
    <source>
        <dbReference type="ARBA" id="ARBA00023014"/>
    </source>
</evidence>
<evidence type="ECO:0000256" key="6">
    <source>
        <dbReference type="ARBA" id="ARBA00023004"/>
    </source>
</evidence>
<dbReference type="GO" id="GO:0006298">
    <property type="term" value="P:mismatch repair"/>
    <property type="evidence" value="ECO:0007669"/>
    <property type="project" value="TreeGrafter"/>
</dbReference>
<keyword evidence="8" id="KW-0234">DNA repair</keyword>
<evidence type="ECO:0000256" key="9">
    <source>
        <dbReference type="ARBA" id="ARBA00023295"/>
    </source>
</evidence>
<comment type="similarity">
    <text evidence="2">Belongs to the Nth/MutY family.</text>
</comment>
<evidence type="ECO:0000256" key="8">
    <source>
        <dbReference type="ARBA" id="ARBA00023204"/>
    </source>
</evidence>
<name>A0A3B0T331_9ZZZZ</name>
<accession>A0A3B0T331</accession>
<organism evidence="11">
    <name type="scientific">hydrothermal vent metagenome</name>
    <dbReference type="NCBI Taxonomy" id="652676"/>
    <lineage>
        <taxon>unclassified sequences</taxon>
        <taxon>metagenomes</taxon>
        <taxon>ecological metagenomes</taxon>
    </lineage>
</organism>
<feature type="non-terminal residue" evidence="11">
    <location>
        <position position="1"/>
    </location>
</feature>
<sequence length="258" mass="28150">SLIAWYREHARRLPWRDIDDPYVTLVSEVMLQQTQVDRVAPKFEHFIATWPTIESLAAADQADVLEAWSGLGYNSRALRLIDAARIIAASGWPTTATDLQQLPGIGPYTSAAIASIAFGCNTPAIDTNIRRVLSRWTGVVLEGSALSEVANSLVGQPAGDWNQAIMDLGATICRPRNPACDDCPVVDWCTDPTIYLAPPRQGAFKGSNRELRGALVRAHIRGDDLWTTGRSLGRSDEEIAAALEMLAEEGLIVILRTT</sequence>
<comment type="cofactor">
    <cofactor evidence="1">
        <name>[4Fe-4S] cluster</name>
        <dbReference type="ChEBI" id="CHEBI:49883"/>
    </cofactor>
</comment>
<dbReference type="Pfam" id="PF00730">
    <property type="entry name" value="HhH-GPD"/>
    <property type="match status" value="1"/>
</dbReference>
<evidence type="ECO:0000256" key="2">
    <source>
        <dbReference type="ARBA" id="ARBA00008343"/>
    </source>
</evidence>
<evidence type="ECO:0000259" key="10">
    <source>
        <dbReference type="SMART" id="SM00478"/>
    </source>
</evidence>
<dbReference type="InterPro" id="IPR044298">
    <property type="entry name" value="MIG/MutY"/>
</dbReference>
<dbReference type="GO" id="GO:0035485">
    <property type="term" value="F:adenine/guanine mispair binding"/>
    <property type="evidence" value="ECO:0007669"/>
    <property type="project" value="TreeGrafter"/>
</dbReference>
<dbReference type="EC" id="3.2.2.-" evidence="11"/>
<keyword evidence="6" id="KW-0408">Iron</keyword>
<proteinExistence type="inferred from homology"/>
<dbReference type="InterPro" id="IPR011257">
    <property type="entry name" value="DNA_glycosylase"/>
</dbReference>
<keyword evidence="3" id="KW-0479">Metal-binding</keyword>
<dbReference type="SMART" id="SM00478">
    <property type="entry name" value="ENDO3c"/>
    <property type="match status" value="1"/>
</dbReference>
<dbReference type="GO" id="GO:0006284">
    <property type="term" value="P:base-excision repair"/>
    <property type="evidence" value="ECO:0007669"/>
    <property type="project" value="InterPro"/>
</dbReference>
<dbReference type="GO" id="GO:0000701">
    <property type="term" value="F:purine-specific mismatch base pair DNA N-glycosylase activity"/>
    <property type="evidence" value="ECO:0007669"/>
    <property type="project" value="TreeGrafter"/>
</dbReference>
<dbReference type="PANTHER" id="PTHR42944">
    <property type="entry name" value="ADENINE DNA GLYCOSYLASE"/>
    <property type="match status" value="1"/>
</dbReference>
<dbReference type="CDD" id="cd00056">
    <property type="entry name" value="ENDO3c"/>
    <property type="match status" value="1"/>
</dbReference>
<keyword evidence="5 11" id="KW-0378">Hydrolase</keyword>
<evidence type="ECO:0000256" key="4">
    <source>
        <dbReference type="ARBA" id="ARBA00022763"/>
    </source>
</evidence>
<dbReference type="Gene3D" id="1.10.340.30">
    <property type="entry name" value="Hypothetical protein, domain 2"/>
    <property type="match status" value="1"/>
</dbReference>
<dbReference type="Pfam" id="PF10576">
    <property type="entry name" value="EndIII_4Fe-2S"/>
    <property type="match status" value="1"/>
</dbReference>
<dbReference type="InterPro" id="IPR003651">
    <property type="entry name" value="Endonuclease3_FeS-loop_motif"/>
</dbReference>
<dbReference type="SUPFAM" id="SSF48150">
    <property type="entry name" value="DNA-glycosylase"/>
    <property type="match status" value="1"/>
</dbReference>
<dbReference type="GO" id="GO:0046872">
    <property type="term" value="F:metal ion binding"/>
    <property type="evidence" value="ECO:0007669"/>
    <property type="project" value="UniProtKB-KW"/>
</dbReference>
<protein>
    <submittedName>
        <fullName evidence="11">A/G-specific adenine glycosylase</fullName>
        <ecNumber evidence="11">3.2.2.-</ecNumber>
    </submittedName>
</protein>
<dbReference type="GO" id="GO:0051539">
    <property type="term" value="F:4 iron, 4 sulfur cluster binding"/>
    <property type="evidence" value="ECO:0007669"/>
    <property type="project" value="InterPro"/>
</dbReference>
<dbReference type="InterPro" id="IPR003265">
    <property type="entry name" value="HhH-GPD_domain"/>
</dbReference>
<gene>
    <name evidence="11" type="ORF">MNBD_ACTINO01-430</name>
</gene>
<feature type="domain" description="HhH-GPD" evidence="10">
    <location>
        <begin position="30"/>
        <end position="171"/>
    </location>
</feature>
<dbReference type="GO" id="GO:0034039">
    <property type="term" value="F:8-oxo-7,8-dihydroguanine DNA N-glycosylase activity"/>
    <property type="evidence" value="ECO:0007669"/>
    <property type="project" value="TreeGrafter"/>
</dbReference>